<dbReference type="Pfam" id="PF00412">
    <property type="entry name" value="LIM"/>
    <property type="match status" value="1"/>
</dbReference>
<feature type="domain" description="LIM zinc-binding" evidence="7">
    <location>
        <begin position="1322"/>
        <end position="1382"/>
    </location>
</feature>
<feature type="compositionally biased region" description="Pro residues" evidence="6">
    <location>
        <begin position="622"/>
        <end position="657"/>
    </location>
</feature>
<keyword evidence="3 5" id="KW-0862">Zinc</keyword>
<dbReference type="STRING" id="61395.A0A1Y1W8H4"/>
<feature type="region of interest" description="Disordered" evidence="6">
    <location>
        <begin position="909"/>
        <end position="959"/>
    </location>
</feature>
<feature type="region of interest" description="Disordered" evidence="6">
    <location>
        <begin position="411"/>
        <end position="430"/>
    </location>
</feature>
<feature type="compositionally biased region" description="Low complexity" evidence="6">
    <location>
        <begin position="813"/>
        <end position="824"/>
    </location>
</feature>
<dbReference type="PANTHER" id="PTHR24212">
    <property type="entry name" value="ZYXIN/TRIP6"/>
    <property type="match status" value="1"/>
</dbReference>
<keyword evidence="9" id="KW-1185">Reference proteome</keyword>
<feature type="region of interest" description="Disordered" evidence="6">
    <location>
        <begin position="1251"/>
        <end position="1284"/>
    </location>
</feature>
<evidence type="ECO:0000256" key="5">
    <source>
        <dbReference type="PROSITE-ProRule" id="PRU00125"/>
    </source>
</evidence>
<feature type="compositionally biased region" description="Polar residues" evidence="6">
    <location>
        <begin position="255"/>
        <end position="274"/>
    </location>
</feature>
<evidence type="ECO:0000256" key="2">
    <source>
        <dbReference type="ARBA" id="ARBA00022737"/>
    </source>
</evidence>
<feature type="compositionally biased region" description="Low complexity" evidence="6">
    <location>
        <begin position="943"/>
        <end position="953"/>
    </location>
</feature>
<feature type="compositionally biased region" description="Low complexity" evidence="6">
    <location>
        <begin position="1174"/>
        <end position="1186"/>
    </location>
</feature>
<feature type="compositionally biased region" description="Basic residues" evidence="6">
    <location>
        <begin position="770"/>
        <end position="785"/>
    </location>
</feature>
<protein>
    <recommendedName>
        <fullName evidence="7">LIM zinc-binding domain-containing protein</fullName>
    </recommendedName>
</protein>
<feature type="compositionally biased region" description="Basic and acidic residues" evidence="6">
    <location>
        <begin position="746"/>
        <end position="759"/>
    </location>
</feature>
<evidence type="ECO:0000259" key="7">
    <source>
        <dbReference type="PROSITE" id="PS50023"/>
    </source>
</evidence>
<keyword evidence="1 5" id="KW-0479">Metal-binding</keyword>
<proteinExistence type="predicted"/>
<feature type="compositionally biased region" description="Low complexity" evidence="6">
    <location>
        <begin position="133"/>
        <end position="149"/>
    </location>
</feature>
<feature type="compositionally biased region" description="Basic and acidic residues" evidence="6">
    <location>
        <begin position="719"/>
        <end position="730"/>
    </location>
</feature>
<feature type="compositionally biased region" description="Polar residues" evidence="6">
    <location>
        <begin position="413"/>
        <end position="430"/>
    </location>
</feature>
<feature type="compositionally biased region" description="Low complexity" evidence="6">
    <location>
        <begin position="1102"/>
        <end position="1111"/>
    </location>
</feature>
<feature type="region of interest" description="Disordered" evidence="6">
    <location>
        <begin position="809"/>
        <end position="848"/>
    </location>
</feature>
<feature type="compositionally biased region" description="Low complexity" evidence="6">
    <location>
        <begin position="598"/>
        <end position="621"/>
    </location>
</feature>
<feature type="region of interest" description="Disordered" evidence="6">
    <location>
        <begin position="1011"/>
        <end position="1226"/>
    </location>
</feature>
<feature type="compositionally biased region" description="Polar residues" evidence="6">
    <location>
        <begin position="1011"/>
        <end position="1021"/>
    </location>
</feature>
<evidence type="ECO:0000256" key="6">
    <source>
        <dbReference type="SAM" id="MobiDB-lite"/>
    </source>
</evidence>
<keyword evidence="4 5" id="KW-0440">LIM domain</keyword>
<feature type="compositionally biased region" description="Basic and acidic residues" evidence="6">
    <location>
        <begin position="658"/>
        <end position="669"/>
    </location>
</feature>
<dbReference type="SMART" id="SM00132">
    <property type="entry name" value="LIM"/>
    <property type="match status" value="1"/>
</dbReference>
<dbReference type="EMBL" id="MCFD01000007">
    <property type="protein sequence ID" value="ORX69695.1"/>
    <property type="molecule type" value="Genomic_DNA"/>
</dbReference>
<feature type="compositionally biased region" description="Polar residues" evidence="6">
    <location>
        <begin position="1215"/>
        <end position="1226"/>
    </location>
</feature>
<feature type="compositionally biased region" description="Low complexity" evidence="6">
    <location>
        <begin position="523"/>
        <end position="555"/>
    </location>
</feature>
<feature type="compositionally biased region" description="Polar residues" evidence="6">
    <location>
        <begin position="1253"/>
        <end position="1264"/>
    </location>
</feature>
<feature type="region of interest" description="Disordered" evidence="6">
    <location>
        <begin position="95"/>
        <end position="156"/>
    </location>
</feature>
<feature type="compositionally biased region" description="Low complexity" evidence="6">
    <location>
        <begin position="243"/>
        <end position="254"/>
    </location>
</feature>
<dbReference type="InterPro" id="IPR001781">
    <property type="entry name" value="Znf_LIM"/>
</dbReference>
<sequence length="1423" mass="152827">MKETRPSPFKYDIRVTGDLYVDKDDHATSTKVSVKIRGNEDGDVVVEQDDARSLSSPTPSEEEDGVVARKPQFTHTQGKDGVLQLHIKALPMKKISKQKPALLPAPTESISGGGGSITVESPSPSPTRLKAASSFGGFSQQQQQQPQPSRATTRLSEYSRVRAFSVDPSIVEITPAFEGDTESERTDSVMDSSMPVLVGGGARFRPRSSTFSAVTTEDKCTMTTFRGYPEELARAASSTPTGRASVAQSVSRASTFSAPLNERSPSPALSTASSVLRGGGGGGAATPQSEPRRSGTDHDVFSAFNGPPVAPPEGQVGSSARPRSMSRQPLRPRTSAKDKINYRERAEALLTQYFPPEVLAKYLDELRRRHRFMGPGGIPASELAQYLDDTTSDAELKEQLRASFEELVRAPASGNSSDYEQSATSSQRNYLSIRDTELIDALDRTSMSPAPKSERSCAPSSILVGGGMSMDMTDASETASSHDQRHYDTIRTEGVSVAASVKPVESEKGSPALKPLQTRPESAKSMKSVKSVKSALSVKSAKSALSVKSTKSALSTREPQQEEMPVMLASSRASPEPVLAPEPIQTKPEPSSEAPRSQKPTQQPHQQPRQQPRQQTGNGPSSPRPGPPPRQAGPPPRQSGPPPRQSGPPPGRNQPPPDSDKFWEEPEKFKLRKPNMTQAFTVLKSQPIFVRNMPSASFDFKSPFSGRYNAPMSPEPEPEPSRGKFNERHPAEAKVAKAVSELEEVLRRTEAATRQKIEEDLQSSSGYASSHHRHSSPAPSRKSRYSHAMSDEGIVNDNESVISHDSLVGGGASVAAGSARSASVMTRVSALSNKGNDKQSEAGSRYNGTNTTVRTEELLRKGMDYEDHAMEDEEDEAVVPVEPVVRNDSAVSLPMNLDDMPPELASVIRRTGGLDNTKLRRTATPASDRNSNTPLPEDDRQSTRSAASATSKAMPNQSLTELDIVMGRTGQASRSSIVSSQASVLRGGSGSTPVVPNDSEGELSAVMRRTQAVSPAPSTARGSAKSPVVANESDDELAAVMRRTHGFAPPASSYEPSVVSSRDLESRVSERKSPVPSEGSSLKPDYGYPARNRTPSAASTHAPRQQQSPSRSPAPPTPIFGRFPSPPPYIKNRGKTQQQMENEEEERRQQEMEQQEMEQQEMEQQYQNGPPPAQQQSRPQSYYAPSRASSHAQSQPRRSSVAGSVAASVAPSRQGKPTQGSEFGSQSTLMSANVRDDFQLPKVIEEDIDSLASYPSSNRGTSPNLVGGGRGSNPNEPSTLRGGGGIRAVMSQSDMDILRHGPPARPLSTASHGGKAHSCDGGCCGVCGKGVTDTDAVVRPLVMHASCLKCEACGCALTTSSFHAIEGHVYCEQHSFCSTCACSARPMARPATASWRCARPTQPRWHGLAISTWTARRTLSASM</sequence>
<gene>
    <name evidence="8" type="ORF">DL89DRAFT_164854</name>
</gene>
<dbReference type="Gene3D" id="2.10.110.10">
    <property type="entry name" value="Cysteine Rich Protein"/>
    <property type="match status" value="1"/>
</dbReference>
<dbReference type="GeneID" id="63800366"/>
<evidence type="ECO:0000313" key="8">
    <source>
        <dbReference type="EMBL" id="ORX69695.1"/>
    </source>
</evidence>
<feature type="compositionally biased region" description="Low complexity" evidence="6">
    <location>
        <begin position="973"/>
        <end position="984"/>
    </location>
</feature>
<feature type="region of interest" description="Disordered" evidence="6">
    <location>
        <begin position="500"/>
        <end position="675"/>
    </location>
</feature>
<name>A0A1Y1W8H4_9FUNG</name>
<dbReference type="PROSITE" id="PS50023">
    <property type="entry name" value="LIM_DOMAIN_2"/>
    <property type="match status" value="1"/>
</dbReference>
<evidence type="ECO:0000256" key="3">
    <source>
        <dbReference type="ARBA" id="ARBA00022833"/>
    </source>
</evidence>
<feature type="compositionally biased region" description="Low complexity" evidence="6">
    <location>
        <begin position="1196"/>
        <end position="1213"/>
    </location>
</feature>
<feature type="region of interest" description="Disordered" evidence="6">
    <location>
        <begin position="746"/>
        <end position="792"/>
    </location>
</feature>
<feature type="compositionally biased region" description="Basic and acidic residues" evidence="6">
    <location>
        <begin position="290"/>
        <end position="300"/>
    </location>
</feature>
<comment type="caution">
    <text evidence="8">The sequence shown here is derived from an EMBL/GenBank/DDBJ whole genome shotgun (WGS) entry which is preliminary data.</text>
</comment>
<evidence type="ECO:0000256" key="4">
    <source>
        <dbReference type="ARBA" id="ARBA00023038"/>
    </source>
</evidence>
<dbReference type="GO" id="GO:0046872">
    <property type="term" value="F:metal ion binding"/>
    <property type="evidence" value="ECO:0007669"/>
    <property type="project" value="UniProtKB-KW"/>
</dbReference>
<feature type="region of interest" description="Disordered" evidence="6">
    <location>
        <begin position="973"/>
        <end position="999"/>
    </location>
</feature>
<feature type="region of interest" description="Disordered" evidence="6">
    <location>
        <begin position="701"/>
        <end position="730"/>
    </location>
</feature>
<feature type="region of interest" description="Disordered" evidence="6">
    <location>
        <begin position="175"/>
        <end position="210"/>
    </location>
</feature>
<organism evidence="8 9">
    <name type="scientific">Linderina pennispora</name>
    <dbReference type="NCBI Taxonomy" id="61395"/>
    <lineage>
        <taxon>Eukaryota</taxon>
        <taxon>Fungi</taxon>
        <taxon>Fungi incertae sedis</taxon>
        <taxon>Zoopagomycota</taxon>
        <taxon>Kickxellomycotina</taxon>
        <taxon>Kickxellomycetes</taxon>
        <taxon>Kickxellales</taxon>
        <taxon>Kickxellaceae</taxon>
        <taxon>Linderina</taxon>
    </lineage>
</organism>
<keyword evidence="2" id="KW-0677">Repeat</keyword>
<evidence type="ECO:0000313" key="9">
    <source>
        <dbReference type="Proteomes" id="UP000193922"/>
    </source>
</evidence>
<feature type="region of interest" description="Disordered" evidence="6">
    <location>
        <begin position="234"/>
        <end position="339"/>
    </location>
</feature>
<feature type="compositionally biased region" description="Pro residues" evidence="6">
    <location>
        <begin position="1112"/>
        <end position="1129"/>
    </location>
</feature>
<feature type="region of interest" description="Disordered" evidence="6">
    <location>
        <begin position="39"/>
        <end position="80"/>
    </location>
</feature>
<feature type="compositionally biased region" description="Basic and acidic residues" evidence="6">
    <location>
        <begin position="1062"/>
        <end position="1073"/>
    </location>
</feature>
<evidence type="ECO:0000256" key="1">
    <source>
        <dbReference type="ARBA" id="ARBA00022723"/>
    </source>
</evidence>
<dbReference type="OrthoDB" id="8062037at2759"/>
<accession>A0A1Y1W8H4</accession>
<feature type="compositionally biased region" description="Polar residues" evidence="6">
    <location>
        <begin position="924"/>
        <end position="934"/>
    </location>
</feature>
<reference evidence="8 9" key="1">
    <citation type="submission" date="2016-07" db="EMBL/GenBank/DDBJ databases">
        <title>Pervasive Adenine N6-methylation of Active Genes in Fungi.</title>
        <authorList>
            <consortium name="DOE Joint Genome Institute"/>
            <person name="Mondo S.J."/>
            <person name="Dannebaum R.O."/>
            <person name="Kuo R.C."/>
            <person name="Labutti K."/>
            <person name="Haridas S."/>
            <person name="Kuo A."/>
            <person name="Salamov A."/>
            <person name="Ahrendt S.R."/>
            <person name="Lipzen A."/>
            <person name="Sullivan W."/>
            <person name="Andreopoulos W.B."/>
            <person name="Clum A."/>
            <person name="Lindquist E."/>
            <person name="Daum C."/>
            <person name="Ramamoorthy G.K."/>
            <person name="Gryganskyi A."/>
            <person name="Culley D."/>
            <person name="Magnuson J.K."/>
            <person name="James T.Y."/>
            <person name="O'Malley M.A."/>
            <person name="Stajich J.E."/>
            <person name="Spatafora J.W."/>
            <person name="Visel A."/>
            <person name="Grigoriev I.V."/>
        </authorList>
    </citation>
    <scope>NUCLEOTIDE SEQUENCE [LARGE SCALE GENOMIC DNA]</scope>
    <source>
        <strain evidence="8 9">ATCC 12442</strain>
    </source>
</reference>
<dbReference type="RefSeq" id="XP_040743383.1">
    <property type="nucleotide sequence ID" value="XM_040883718.1"/>
</dbReference>
<dbReference type="PANTHER" id="PTHR24212:SF8">
    <property type="entry name" value="LIM ZINC FINGER DOMAIN CONTAINING PROTEIN"/>
    <property type="match status" value="1"/>
</dbReference>
<dbReference type="Proteomes" id="UP000193922">
    <property type="component" value="Unassembled WGS sequence"/>
</dbReference>